<dbReference type="Gene3D" id="2.160.20.120">
    <property type="match status" value="1"/>
</dbReference>
<dbReference type="Proteomes" id="UP000273158">
    <property type="component" value="Unassembled WGS sequence"/>
</dbReference>
<evidence type="ECO:0000256" key="1">
    <source>
        <dbReference type="SAM" id="MobiDB-lite"/>
    </source>
</evidence>
<evidence type="ECO:0000313" key="4">
    <source>
        <dbReference type="Proteomes" id="UP000273158"/>
    </source>
</evidence>
<gene>
    <name evidence="3" type="ORF">C7474_0731</name>
</gene>
<comment type="caution">
    <text evidence="3">The sequence shown here is derived from an EMBL/GenBank/DDBJ whole genome shotgun (WGS) entry which is preliminary data.</text>
</comment>
<evidence type="ECO:0008006" key="5">
    <source>
        <dbReference type="Google" id="ProtNLM"/>
    </source>
</evidence>
<keyword evidence="4" id="KW-1185">Reference proteome</keyword>
<dbReference type="OrthoDB" id="4941235at2"/>
<proteinExistence type="predicted"/>
<feature type="region of interest" description="Disordered" evidence="1">
    <location>
        <begin position="1"/>
        <end position="28"/>
    </location>
</feature>
<evidence type="ECO:0000256" key="2">
    <source>
        <dbReference type="SAM" id="Phobius"/>
    </source>
</evidence>
<keyword evidence="2" id="KW-0472">Membrane</keyword>
<feature type="transmembrane region" description="Helical" evidence="2">
    <location>
        <begin position="32"/>
        <end position="57"/>
    </location>
</feature>
<protein>
    <recommendedName>
        <fullName evidence="5">Adhesin</fullName>
    </recommendedName>
</protein>
<feature type="compositionally biased region" description="Pro residues" evidence="1">
    <location>
        <begin position="1"/>
        <end position="25"/>
    </location>
</feature>
<dbReference type="RefSeq" id="WP_121057569.1">
    <property type="nucleotide sequence ID" value="NZ_RCDB01000001.1"/>
</dbReference>
<organism evidence="3 4">
    <name type="scientific">Microbacterium telephonicum</name>
    <dbReference type="NCBI Taxonomy" id="1714841"/>
    <lineage>
        <taxon>Bacteria</taxon>
        <taxon>Bacillati</taxon>
        <taxon>Actinomycetota</taxon>
        <taxon>Actinomycetes</taxon>
        <taxon>Micrococcales</taxon>
        <taxon>Microbacteriaceae</taxon>
        <taxon>Microbacterium</taxon>
    </lineage>
</organism>
<accession>A0A498CBC5</accession>
<evidence type="ECO:0000313" key="3">
    <source>
        <dbReference type="EMBL" id="RLK52773.1"/>
    </source>
</evidence>
<name>A0A498CBC5_9MICO</name>
<sequence length="289" mass="29777">MTITMTPPPLPPQPQPPQGPAPAGPRRPSSTVVAVIAIALGAVLILGTVATSAFAAVRGGGAVRTQTFHVDADGISGYDVDVSAADLTIIYGDVEDAQLNVEGSPDDWRFERDEDELSIRTDRGWFGSGWDFFGPEAGDRAVLTLPAALERYGLNTSLSLSAGSITADGSFGELEVDLSAGAIDLSGTAFELDVDVSAGRTSLDLAGVREADVQVSAGAVDGRLRRAPDALTVDVSAGRVNLALPDETYAVTSDVSAGGFDNRLDTAATAPRTIAVSVSAGEVVLRPVR</sequence>
<dbReference type="AlphaFoldDB" id="A0A498CBC5"/>
<dbReference type="EMBL" id="RCDB01000001">
    <property type="protein sequence ID" value="RLK52773.1"/>
    <property type="molecule type" value="Genomic_DNA"/>
</dbReference>
<keyword evidence="2" id="KW-0812">Transmembrane</keyword>
<keyword evidence="2" id="KW-1133">Transmembrane helix</keyword>
<reference evidence="3 4" key="1">
    <citation type="journal article" date="2015" name="Stand. Genomic Sci.">
        <title>Genomic Encyclopedia of Bacterial and Archaeal Type Strains, Phase III: the genomes of soil and plant-associated and newly described type strains.</title>
        <authorList>
            <person name="Whitman W.B."/>
            <person name="Woyke T."/>
            <person name="Klenk H.P."/>
            <person name="Zhou Y."/>
            <person name="Lilburn T.G."/>
            <person name="Beck B.J."/>
            <person name="De Vos P."/>
            <person name="Vandamme P."/>
            <person name="Eisen J.A."/>
            <person name="Garrity G."/>
            <person name="Hugenholtz P."/>
            <person name="Kyrpides N.C."/>
        </authorList>
    </citation>
    <scope>NUCLEOTIDE SEQUENCE [LARGE SCALE GENOMIC DNA]</scope>
    <source>
        <strain evidence="3 4">S2T63</strain>
    </source>
</reference>